<evidence type="ECO:0000256" key="1">
    <source>
        <dbReference type="SAM" id="Phobius"/>
    </source>
</evidence>
<evidence type="ECO:0008006" key="4">
    <source>
        <dbReference type="Google" id="ProtNLM"/>
    </source>
</evidence>
<reference evidence="2 3" key="1">
    <citation type="submission" date="2016-10" db="EMBL/GenBank/DDBJ databases">
        <authorList>
            <person name="de Groot N.N."/>
        </authorList>
    </citation>
    <scope>NUCLEOTIDE SEQUENCE [LARGE SCALE GENOMIC DNA]</scope>
    <source>
        <strain evidence="2 3">DSM 26915</strain>
    </source>
</reference>
<proteinExistence type="predicted"/>
<dbReference type="OrthoDB" id="7875742at2"/>
<sequence>MTQMEIKSSESGITRVFHINLPPEAIERFTTQAGTGEWPLQYALGATKLRNSFVEVVNLRDLGDMPLSTYLRQGYELTGDDLKLSARELDSLTGHVLVLPSQAFDNTAQVLTIGMPLRWVGTFEEPGRSKAKIPLSAQSAKGVLEGALGQAGESTGRSRLLTLIMAGLAILIIAILALVLF</sequence>
<keyword evidence="1" id="KW-0472">Membrane</keyword>
<keyword evidence="1" id="KW-0812">Transmembrane</keyword>
<feature type="transmembrane region" description="Helical" evidence="1">
    <location>
        <begin position="160"/>
        <end position="180"/>
    </location>
</feature>
<name>A0A1H5TXU0_9RHOB</name>
<organism evidence="2 3">
    <name type="scientific">Thalassococcus halodurans</name>
    <dbReference type="NCBI Taxonomy" id="373675"/>
    <lineage>
        <taxon>Bacteria</taxon>
        <taxon>Pseudomonadati</taxon>
        <taxon>Pseudomonadota</taxon>
        <taxon>Alphaproteobacteria</taxon>
        <taxon>Rhodobacterales</taxon>
        <taxon>Roseobacteraceae</taxon>
        <taxon>Thalassococcus</taxon>
    </lineage>
</organism>
<evidence type="ECO:0000313" key="3">
    <source>
        <dbReference type="Proteomes" id="UP000236752"/>
    </source>
</evidence>
<dbReference type="EMBL" id="FNUZ01000001">
    <property type="protein sequence ID" value="SEF67008.1"/>
    <property type="molecule type" value="Genomic_DNA"/>
</dbReference>
<accession>A0A1H5TXU0</accession>
<keyword evidence="3" id="KW-1185">Reference proteome</keyword>
<gene>
    <name evidence="2" type="ORF">SAMN04488045_0761</name>
</gene>
<dbReference type="Proteomes" id="UP000236752">
    <property type="component" value="Unassembled WGS sequence"/>
</dbReference>
<protein>
    <recommendedName>
        <fullName evidence="4">Aspartate carbamoyltransferase catalytic subunit</fullName>
    </recommendedName>
</protein>
<dbReference type="AlphaFoldDB" id="A0A1H5TXU0"/>
<keyword evidence="1" id="KW-1133">Transmembrane helix</keyword>
<dbReference type="RefSeq" id="WP_103909109.1">
    <property type="nucleotide sequence ID" value="NZ_FNUZ01000001.1"/>
</dbReference>
<evidence type="ECO:0000313" key="2">
    <source>
        <dbReference type="EMBL" id="SEF67008.1"/>
    </source>
</evidence>